<accession>A0A1R3VEY8</accession>
<feature type="signal peptide" evidence="1">
    <location>
        <begin position="1"/>
        <end position="26"/>
    </location>
</feature>
<dbReference type="AlphaFoldDB" id="A0A1R3VEY8"/>
<dbReference type="EMBL" id="FTPD01000045">
    <property type="protein sequence ID" value="SIT58384.1"/>
    <property type="molecule type" value="Genomic_DNA"/>
</dbReference>
<dbReference type="STRING" id="1631249.BQ8794_50486"/>
<keyword evidence="3" id="KW-1185">Reference proteome</keyword>
<evidence type="ECO:0000313" key="2">
    <source>
        <dbReference type="EMBL" id="SIT58384.1"/>
    </source>
</evidence>
<evidence type="ECO:0000256" key="1">
    <source>
        <dbReference type="SAM" id="SignalP"/>
    </source>
</evidence>
<feature type="chain" id="PRO_5012774414" evidence="1">
    <location>
        <begin position="27"/>
        <end position="182"/>
    </location>
</feature>
<evidence type="ECO:0000313" key="3">
    <source>
        <dbReference type="Proteomes" id="UP000188388"/>
    </source>
</evidence>
<sequence length="182" mass="18968">MRPVSGKAIGAAAGIAGLFLSGALSAAEIAIDCPADAGLPELVFGFAADTLSIKDASGTATLQASFHELSAGMFAIQAWGPTETPMPNLADMDRCLGDGLKKQDMQATDASAVTYLSNLCRLKLMPEATAQRIDAKYEITALDPKSATVFISRSYTVASSVTGEPLQLDEWPIRQCAVISGP</sequence>
<organism evidence="2 3">
    <name type="scientific">Mesorhizobium prunaredense</name>
    <dbReference type="NCBI Taxonomy" id="1631249"/>
    <lineage>
        <taxon>Bacteria</taxon>
        <taxon>Pseudomonadati</taxon>
        <taxon>Pseudomonadota</taxon>
        <taxon>Alphaproteobacteria</taxon>
        <taxon>Hyphomicrobiales</taxon>
        <taxon>Phyllobacteriaceae</taxon>
        <taxon>Mesorhizobium</taxon>
    </lineage>
</organism>
<proteinExistence type="predicted"/>
<reference evidence="3" key="1">
    <citation type="submission" date="2017-01" db="EMBL/GenBank/DDBJ databases">
        <authorList>
            <person name="Brunel B."/>
        </authorList>
    </citation>
    <scope>NUCLEOTIDE SEQUENCE [LARGE SCALE GENOMIC DNA]</scope>
</reference>
<dbReference type="Proteomes" id="UP000188388">
    <property type="component" value="Unassembled WGS sequence"/>
</dbReference>
<name>A0A1R3VEY8_9HYPH</name>
<gene>
    <name evidence="2" type="ORF">BQ8794_50486</name>
</gene>
<keyword evidence="1" id="KW-0732">Signal</keyword>
<protein>
    <submittedName>
        <fullName evidence="2">Uncharacterized protein</fullName>
    </submittedName>
</protein>